<proteinExistence type="predicted"/>
<accession>A0AAD0YUW9</accession>
<evidence type="ECO:0000313" key="1">
    <source>
        <dbReference type="EMBL" id="AZB17346.1"/>
    </source>
</evidence>
<dbReference type="InterPro" id="IPR036249">
    <property type="entry name" value="Thioredoxin-like_sf"/>
</dbReference>
<dbReference type="RefSeq" id="WP_061084407.1">
    <property type="nucleotide sequence ID" value="NZ_CP033930.1"/>
</dbReference>
<sequence>MKKILLFLSFSLLAISCHNKKEESSANKIDAMRKEWLKNRLDFFSGATPAYFSAKTIDGKTFNSKDFKGKNLMIFIYSKTFLKKDPQASYNMPDDCNGLYTSYKDNVGFIGILEGMIDREKDLQPILKDDLFEFDQIDNTKSPHKQEHLKYNIYCTPAKILIDSRGKVIHSSCGGAADEELIRKLDSIKGGQK</sequence>
<gene>
    <name evidence="1" type="ORF">EG352_05975</name>
</gene>
<dbReference type="AlphaFoldDB" id="A0AAD0YUW9"/>
<evidence type="ECO:0000313" key="2">
    <source>
        <dbReference type="Proteomes" id="UP000269015"/>
    </source>
</evidence>
<reference evidence="1 2" key="1">
    <citation type="submission" date="2018-11" db="EMBL/GenBank/DDBJ databases">
        <title>Proposal to divide the Flavobacteriaceae and reorganize its genera based on Amino Acid Identity values calculated from whole genome sequences.</title>
        <authorList>
            <person name="Nicholson A.C."/>
            <person name="Gulvik C.A."/>
            <person name="Whitney A.M."/>
            <person name="Humrighouse B.W."/>
            <person name="Bell M."/>
            <person name="Holmes B."/>
            <person name="Steigerwalt A.G."/>
            <person name="Villarma A."/>
            <person name="Sheth M."/>
            <person name="Batra D."/>
            <person name="Pryor J."/>
            <person name="Bernardet J.-F."/>
            <person name="Hugo C."/>
            <person name="Kampfer P."/>
            <person name="Newman J."/>
            <person name="McQuiston J.R."/>
        </authorList>
    </citation>
    <scope>NUCLEOTIDE SEQUENCE [LARGE SCALE GENOMIC DNA]</scope>
    <source>
        <strain evidence="1 2">H5559</strain>
    </source>
</reference>
<dbReference type="Gene3D" id="3.40.30.10">
    <property type="entry name" value="Glutaredoxin"/>
    <property type="match status" value="1"/>
</dbReference>
<organism evidence="1 2">
    <name type="scientific">Chryseobacterium indologenes</name>
    <name type="common">Flavobacterium indologenes</name>
    <dbReference type="NCBI Taxonomy" id="253"/>
    <lineage>
        <taxon>Bacteria</taxon>
        <taxon>Pseudomonadati</taxon>
        <taxon>Bacteroidota</taxon>
        <taxon>Flavobacteriia</taxon>
        <taxon>Flavobacteriales</taxon>
        <taxon>Weeksellaceae</taxon>
        <taxon>Chryseobacterium group</taxon>
        <taxon>Chryseobacterium</taxon>
    </lineage>
</organism>
<protein>
    <submittedName>
        <fullName evidence="1">AhpC/TSA family protein</fullName>
    </submittedName>
</protein>
<dbReference type="Proteomes" id="UP000269015">
    <property type="component" value="Chromosome"/>
</dbReference>
<name>A0AAD0YUW9_CHRID</name>
<dbReference type="PROSITE" id="PS51257">
    <property type="entry name" value="PROKAR_LIPOPROTEIN"/>
    <property type="match status" value="1"/>
</dbReference>
<dbReference type="SUPFAM" id="SSF52833">
    <property type="entry name" value="Thioredoxin-like"/>
    <property type="match status" value="1"/>
</dbReference>
<dbReference type="EMBL" id="CP033930">
    <property type="protein sequence ID" value="AZB17346.1"/>
    <property type="molecule type" value="Genomic_DNA"/>
</dbReference>